<feature type="transmembrane region" description="Helical" evidence="1">
    <location>
        <begin position="12"/>
        <end position="30"/>
    </location>
</feature>
<organism evidence="2 3">
    <name type="scientific">Ceratodon purpureus</name>
    <name type="common">Fire moss</name>
    <name type="synonym">Dicranum purpureum</name>
    <dbReference type="NCBI Taxonomy" id="3225"/>
    <lineage>
        <taxon>Eukaryota</taxon>
        <taxon>Viridiplantae</taxon>
        <taxon>Streptophyta</taxon>
        <taxon>Embryophyta</taxon>
        <taxon>Bryophyta</taxon>
        <taxon>Bryophytina</taxon>
        <taxon>Bryopsida</taxon>
        <taxon>Dicranidae</taxon>
        <taxon>Pseudoditrichales</taxon>
        <taxon>Ditrichaceae</taxon>
        <taxon>Ceratodon</taxon>
    </lineage>
</organism>
<evidence type="ECO:0000313" key="3">
    <source>
        <dbReference type="Proteomes" id="UP000822688"/>
    </source>
</evidence>
<dbReference type="AlphaFoldDB" id="A0A8T0IR03"/>
<dbReference type="PANTHER" id="PTHR34967">
    <property type="entry name" value="OS02G0257200 PROTEIN"/>
    <property type="match status" value="1"/>
</dbReference>
<dbReference type="EMBL" id="CM026422">
    <property type="protein sequence ID" value="KAG0586180.1"/>
    <property type="molecule type" value="Genomic_DNA"/>
</dbReference>
<evidence type="ECO:0000256" key="1">
    <source>
        <dbReference type="SAM" id="Phobius"/>
    </source>
</evidence>
<comment type="caution">
    <text evidence="2">The sequence shown here is derived from an EMBL/GenBank/DDBJ whole genome shotgun (WGS) entry which is preliminary data.</text>
</comment>
<proteinExistence type="predicted"/>
<name>A0A8T0IR03_CERPU</name>
<protein>
    <recommendedName>
        <fullName evidence="4">Transmembrane protein</fullName>
    </recommendedName>
</protein>
<feature type="transmembrane region" description="Helical" evidence="1">
    <location>
        <begin position="154"/>
        <end position="176"/>
    </location>
</feature>
<keyword evidence="1" id="KW-0472">Membrane</keyword>
<feature type="transmembrane region" description="Helical" evidence="1">
    <location>
        <begin position="36"/>
        <end position="58"/>
    </location>
</feature>
<keyword evidence="1" id="KW-1133">Transmembrane helix</keyword>
<feature type="transmembrane region" description="Helical" evidence="1">
    <location>
        <begin position="79"/>
        <end position="103"/>
    </location>
</feature>
<keyword evidence="1" id="KW-0812">Transmembrane</keyword>
<accession>A0A8T0IR03</accession>
<feature type="transmembrane region" description="Helical" evidence="1">
    <location>
        <begin position="188"/>
        <end position="210"/>
    </location>
</feature>
<dbReference type="PANTHER" id="PTHR34967:SF1">
    <property type="entry name" value="OS02G0257200 PROTEIN"/>
    <property type="match status" value="1"/>
</dbReference>
<dbReference type="Proteomes" id="UP000822688">
    <property type="component" value="Chromosome 2"/>
</dbReference>
<feature type="transmembrane region" description="Helical" evidence="1">
    <location>
        <begin position="115"/>
        <end position="134"/>
    </location>
</feature>
<sequence>MIMRRRFQLANAAVYVVATTLVLVGVVHMLPGWGTAAGYGCLLVTLVLIVLLNARGLYVQYVGLSFRLKLDPQLDSLNLVKIAGLLLQIFGSLLILFGITLLWRVTRGGFQSSDVAQVTNCAYSLLIAGSAFWISRSVQDALLVYEDSDTRAQLMQKTVIVPLLLANTLILVSTILRYETWSLPLITLNAPIAIAATGLLFLSASVNVVCVQKMRELNQNGSLLEPLVGGAHEEVECKRDEGEVLRDKYAAHMEGGSCNEAVIQIEETTGDLNSRHPLLSSLVSAHDLQHCLIAKYPKGGHTYCT</sequence>
<evidence type="ECO:0000313" key="2">
    <source>
        <dbReference type="EMBL" id="KAG0586180.1"/>
    </source>
</evidence>
<gene>
    <name evidence="2" type="ORF">KC19_2G070600</name>
</gene>
<evidence type="ECO:0008006" key="4">
    <source>
        <dbReference type="Google" id="ProtNLM"/>
    </source>
</evidence>
<reference evidence="2" key="1">
    <citation type="submission" date="2020-06" db="EMBL/GenBank/DDBJ databases">
        <title>WGS assembly of Ceratodon purpureus strain R40.</title>
        <authorList>
            <person name="Carey S.B."/>
            <person name="Jenkins J."/>
            <person name="Shu S."/>
            <person name="Lovell J.T."/>
            <person name="Sreedasyam A."/>
            <person name="Maumus F."/>
            <person name="Tiley G.P."/>
            <person name="Fernandez-Pozo N."/>
            <person name="Barry K."/>
            <person name="Chen C."/>
            <person name="Wang M."/>
            <person name="Lipzen A."/>
            <person name="Daum C."/>
            <person name="Saski C.A."/>
            <person name="Payton A.C."/>
            <person name="Mcbreen J.C."/>
            <person name="Conrad R.E."/>
            <person name="Kollar L.M."/>
            <person name="Olsson S."/>
            <person name="Huttunen S."/>
            <person name="Landis J.B."/>
            <person name="Wickett N.J."/>
            <person name="Johnson M.G."/>
            <person name="Rensing S.A."/>
            <person name="Grimwood J."/>
            <person name="Schmutz J."/>
            <person name="Mcdaniel S.F."/>
        </authorList>
    </citation>
    <scope>NUCLEOTIDE SEQUENCE</scope>
    <source>
        <strain evidence="2">R40</strain>
    </source>
</reference>
<keyword evidence="3" id="KW-1185">Reference proteome</keyword>